<organism evidence="5 6">
    <name type="scientific">Clostridium aromativorans</name>
    <dbReference type="NCBI Taxonomy" id="2836848"/>
    <lineage>
        <taxon>Bacteria</taxon>
        <taxon>Bacillati</taxon>
        <taxon>Bacillota</taxon>
        <taxon>Clostridia</taxon>
        <taxon>Eubacteriales</taxon>
        <taxon>Clostridiaceae</taxon>
        <taxon>Clostridium</taxon>
    </lineage>
</organism>
<evidence type="ECO:0000313" key="6">
    <source>
        <dbReference type="Proteomes" id="UP001165422"/>
    </source>
</evidence>
<accession>A0ABS8N3U0</accession>
<evidence type="ECO:0000259" key="4">
    <source>
        <dbReference type="Pfam" id="PF25881"/>
    </source>
</evidence>
<evidence type="ECO:0000313" key="5">
    <source>
        <dbReference type="EMBL" id="MCC9294469.1"/>
    </source>
</evidence>
<dbReference type="EMBL" id="JAJJPB010000005">
    <property type="protein sequence ID" value="MCC9294469.1"/>
    <property type="molecule type" value="Genomic_DNA"/>
</dbReference>
<dbReference type="PANTHER" id="PTHR32347:SF23">
    <property type="entry name" value="BLL5650 PROTEIN"/>
    <property type="match status" value="1"/>
</dbReference>
<evidence type="ECO:0000256" key="1">
    <source>
        <dbReference type="ARBA" id="ARBA00004196"/>
    </source>
</evidence>
<comment type="caution">
    <text evidence="5">The sequence shown here is derived from an EMBL/GenBank/DDBJ whole genome shotgun (WGS) entry which is preliminary data.</text>
</comment>
<feature type="coiled-coil region" evidence="3">
    <location>
        <begin position="185"/>
        <end position="264"/>
    </location>
</feature>
<protein>
    <submittedName>
        <fullName evidence="5">HlyD family efflux transporter periplasmic adaptor subunit</fullName>
    </submittedName>
</protein>
<dbReference type="InterPro" id="IPR059052">
    <property type="entry name" value="HH_YbhG-like"/>
</dbReference>
<keyword evidence="2 3" id="KW-0175">Coiled coil</keyword>
<dbReference type="Proteomes" id="UP001165422">
    <property type="component" value="Unassembled WGS sequence"/>
</dbReference>
<dbReference type="Gene3D" id="2.40.30.170">
    <property type="match status" value="1"/>
</dbReference>
<evidence type="ECO:0000256" key="3">
    <source>
        <dbReference type="SAM" id="Coils"/>
    </source>
</evidence>
<dbReference type="SUPFAM" id="SSF111369">
    <property type="entry name" value="HlyD-like secretion proteins"/>
    <property type="match status" value="2"/>
</dbReference>
<dbReference type="Gene3D" id="2.40.50.100">
    <property type="match status" value="1"/>
</dbReference>
<dbReference type="PROSITE" id="PS51257">
    <property type="entry name" value="PROKAR_LIPOPROTEIN"/>
    <property type="match status" value="1"/>
</dbReference>
<gene>
    <name evidence="5" type="ORF">LN736_06310</name>
</gene>
<evidence type="ECO:0000256" key="2">
    <source>
        <dbReference type="ARBA" id="ARBA00023054"/>
    </source>
</evidence>
<dbReference type="PANTHER" id="PTHR32347">
    <property type="entry name" value="EFFLUX SYSTEM COMPONENT YKNX-RELATED"/>
    <property type="match status" value="1"/>
</dbReference>
<sequence>MKRIYICILFAAFILTGCGSKSSITLKGDIADNTVSVSSTVGGKVIKMNKNQGEKVKKGDLIALIDNSSQKYQVAQLQAVVDMKKAKLSSLNAGTRTEQIEQAKAQVKAAGAQLDLLKSGNRQEQINQSQNNVSIAQQDLNIAQTQYDNSKSDYEKYLILNKSGAISQKELEDVKLKMDTSSYTLLSAKSKLDNARQQLNLMQEGSTSQAIETASANYEAANAQLKLLENGPTDDEIKASQEDLNQSIAQLSQAKNELNKYNITALSDGIIISKNFELGDIVTAGSNIADIAVTDDLYVICYLPDKYLDKIHYNQYVNVKTSLGIQKGKINYIDLKKGYTPKDKQSTSDKDHITTKIKIAIKDKTGILKSGMTVEVEIPFK</sequence>
<reference evidence="5" key="1">
    <citation type="submission" date="2021-11" db="EMBL/GenBank/DDBJ databases">
        <authorList>
            <person name="Qingchun L."/>
            <person name="Dong Z."/>
            <person name="Zongwei Q."/>
            <person name="Jia Z."/>
            <person name="Duotao L."/>
        </authorList>
    </citation>
    <scope>NUCLEOTIDE SEQUENCE</scope>
    <source>
        <strain evidence="5">WLY-B-L2</strain>
    </source>
</reference>
<dbReference type="InterPro" id="IPR050465">
    <property type="entry name" value="UPF0194_transport"/>
</dbReference>
<keyword evidence="6" id="KW-1185">Reference proteome</keyword>
<dbReference type="Gene3D" id="1.10.287.470">
    <property type="entry name" value="Helix hairpin bin"/>
    <property type="match status" value="1"/>
</dbReference>
<dbReference type="RefSeq" id="WP_229981232.1">
    <property type="nucleotide sequence ID" value="NZ_JAJJPB010000005.1"/>
</dbReference>
<dbReference type="Pfam" id="PF25881">
    <property type="entry name" value="HH_YBHG"/>
    <property type="match status" value="1"/>
</dbReference>
<comment type="subcellular location">
    <subcellularLocation>
        <location evidence="1">Cell envelope</location>
    </subcellularLocation>
</comment>
<feature type="domain" description="YbhG-like alpha-helical hairpin" evidence="4">
    <location>
        <begin position="100"/>
        <end position="229"/>
    </location>
</feature>
<name>A0ABS8N3U0_9CLOT</name>
<proteinExistence type="predicted"/>